<gene>
    <name evidence="3" type="ORF">EV138_4558</name>
</gene>
<comment type="caution">
    <text evidence="3">The sequence shown here is derived from an EMBL/GenBank/DDBJ whole genome shotgun (WGS) entry which is preliminary data.</text>
</comment>
<keyword evidence="4" id="KW-1185">Reference proteome</keyword>
<keyword evidence="1" id="KW-0732">Signal</keyword>
<dbReference type="RefSeq" id="WP_133980769.1">
    <property type="nucleotide sequence ID" value="NZ_SOCE01000001.1"/>
</dbReference>
<dbReference type="OrthoDB" id="1828825at2"/>
<organism evidence="3 4">
    <name type="scientific">Kribbella voronezhensis</name>
    <dbReference type="NCBI Taxonomy" id="2512212"/>
    <lineage>
        <taxon>Bacteria</taxon>
        <taxon>Bacillati</taxon>
        <taxon>Actinomycetota</taxon>
        <taxon>Actinomycetes</taxon>
        <taxon>Propionibacteriales</taxon>
        <taxon>Kribbellaceae</taxon>
        <taxon>Kribbella</taxon>
    </lineage>
</organism>
<evidence type="ECO:0000256" key="1">
    <source>
        <dbReference type="SAM" id="SignalP"/>
    </source>
</evidence>
<dbReference type="AlphaFoldDB" id="A0A4R7THJ1"/>
<name>A0A4R7THJ1_9ACTN</name>
<evidence type="ECO:0000313" key="3">
    <source>
        <dbReference type="EMBL" id="TDU90957.1"/>
    </source>
</evidence>
<dbReference type="EMBL" id="SOCE01000001">
    <property type="protein sequence ID" value="TDU90957.1"/>
    <property type="molecule type" value="Genomic_DNA"/>
</dbReference>
<feature type="chain" id="PRO_5039521528" evidence="1">
    <location>
        <begin position="27"/>
        <end position="429"/>
    </location>
</feature>
<protein>
    <submittedName>
        <fullName evidence="3">Lysophospholipase L1-like esterase</fullName>
    </submittedName>
</protein>
<dbReference type="InterPro" id="IPR036514">
    <property type="entry name" value="SGNH_hydro_sf"/>
</dbReference>
<dbReference type="SUPFAM" id="SSF52266">
    <property type="entry name" value="SGNH hydrolase"/>
    <property type="match status" value="1"/>
</dbReference>
<dbReference type="Gene3D" id="3.40.50.1110">
    <property type="entry name" value="SGNH hydrolase"/>
    <property type="match status" value="1"/>
</dbReference>
<reference evidence="3 4" key="1">
    <citation type="submission" date="2019-03" db="EMBL/GenBank/DDBJ databases">
        <title>Genomic Encyclopedia of Type Strains, Phase III (KMG-III): the genomes of soil and plant-associated and newly described type strains.</title>
        <authorList>
            <person name="Whitman W."/>
        </authorList>
    </citation>
    <scope>NUCLEOTIDE SEQUENCE [LARGE SCALE GENOMIC DNA]</scope>
    <source>
        <strain evidence="3 4">VKM Ac-2575</strain>
    </source>
</reference>
<sequence>MRIPSSLRTAAVAAAVSLAGSSLVFTGSGASDSSDGHRSEWVGSWAAGVSHGEATGFTATGLNNQSARYVVRPSVGGDKVRIRFSNIYGDRPIQIGAATVAKADTSTPVASDIDTASLRTLTFNGSPTAVMNKGAELLSDPVNLRVPDLSTLVISVFYPTATGPTTWHASSTQQNFFGPGDLTSAADGTPYITTRACCWTFLSGVDVQTDHSDGAIVVLGDSIADGLLSTLNGNNRWPDQLAERLAADHRHDTPGVLNVGMAGNRLLHDSPDPILGAPNGIEQLGVNALARLNEDVFAQTQPKVVITHLGVNDIWMDDAPADQIIAALKQINSQLHERGIRSLGATITPYGGFTTPGGWTPEREQTRQTVNAWIRSTHETDGFIDFDKAVRDPADPTRTLAAYDGGDHIHMSDAGYQAMADAIPLQLVR</sequence>
<proteinExistence type="predicted"/>
<evidence type="ECO:0000313" key="4">
    <source>
        <dbReference type="Proteomes" id="UP000295151"/>
    </source>
</evidence>
<dbReference type="Proteomes" id="UP000295151">
    <property type="component" value="Unassembled WGS sequence"/>
</dbReference>
<evidence type="ECO:0000259" key="2">
    <source>
        <dbReference type="Pfam" id="PF13472"/>
    </source>
</evidence>
<feature type="domain" description="SGNH hydrolase-type esterase" evidence="2">
    <location>
        <begin position="218"/>
        <end position="418"/>
    </location>
</feature>
<dbReference type="PANTHER" id="PTHR43784:SF2">
    <property type="entry name" value="GDSL-LIKE LIPASE_ACYLHYDROLASE, PUTATIVE (AFU_ORTHOLOGUE AFUA_2G00820)-RELATED"/>
    <property type="match status" value="1"/>
</dbReference>
<dbReference type="InterPro" id="IPR053140">
    <property type="entry name" value="GDSL_Rv0518-like"/>
</dbReference>
<accession>A0A4R7THJ1</accession>
<dbReference type="Pfam" id="PF13472">
    <property type="entry name" value="Lipase_GDSL_2"/>
    <property type="match status" value="1"/>
</dbReference>
<dbReference type="PANTHER" id="PTHR43784">
    <property type="entry name" value="GDSL-LIKE LIPASE/ACYLHYDROLASE, PUTATIVE (AFU_ORTHOLOGUE AFUA_2G00820)-RELATED"/>
    <property type="match status" value="1"/>
</dbReference>
<feature type="signal peptide" evidence="1">
    <location>
        <begin position="1"/>
        <end position="26"/>
    </location>
</feature>
<dbReference type="CDD" id="cd01830">
    <property type="entry name" value="XynE_like"/>
    <property type="match status" value="1"/>
</dbReference>
<dbReference type="InterPro" id="IPR013830">
    <property type="entry name" value="SGNH_hydro"/>
</dbReference>